<gene>
    <name evidence="2" type="ORF">N7496_005913</name>
</gene>
<proteinExistence type="predicted"/>
<dbReference type="PANTHER" id="PTHR42923:SF26">
    <property type="entry name" value="FMN REDUCTASE LOT6, PUTATIVE (AFU_ORTHOLOGUE AFUA_7G06600)-RELATED"/>
    <property type="match status" value="1"/>
</dbReference>
<dbReference type="Gene3D" id="3.30.70.1990">
    <property type="match status" value="1"/>
</dbReference>
<dbReference type="Proteomes" id="UP001147782">
    <property type="component" value="Unassembled WGS sequence"/>
</dbReference>
<dbReference type="Gene3D" id="1.10.405.20">
    <property type="match status" value="1"/>
</dbReference>
<dbReference type="GeneID" id="81438021"/>
<dbReference type="PANTHER" id="PTHR42923">
    <property type="entry name" value="PROTOPORPHYRINOGEN OXIDASE"/>
    <property type="match status" value="1"/>
</dbReference>
<dbReference type="EMBL" id="JAPZBS010000005">
    <property type="protein sequence ID" value="KAJ5369821.1"/>
    <property type="molecule type" value="Genomic_DNA"/>
</dbReference>
<organism evidence="2 3">
    <name type="scientific">Penicillium cataractarum</name>
    <dbReference type="NCBI Taxonomy" id="2100454"/>
    <lineage>
        <taxon>Eukaryota</taxon>
        <taxon>Fungi</taxon>
        <taxon>Dikarya</taxon>
        <taxon>Ascomycota</taxon>
        <taxon>Pezizomycotina</taxon>
        <taxon>Eurotiomycetes</taxon>
        <taxon>Eurotiomycetidae</taxon>
        <taxon>Eurotiales</taxon>
        <taxon>Aspergillaceae</taxon>
        <taxon>Penicillium</taxon>
    </lineage>
</organism>
<dbReference type="SUPFAM" id="SSF51905">
    <property type="entry name" value="FAD/NAD(P)-binding domain"/>
    <property type="match status" value="1"/>
</dbReference>
<dbReference type="InterPro" id="IPR036188">
    <property type="entry name" value="FAD/NAD-bd_sf"/>
</dbReference>
<evidence type="ECO:0000313" key="2">
    <source>
        <dbReference type="EMBL" id="KAJ5369821.1"/>
    </source>
</evidence>
<evidence type="ECO:0000313" key="3">
    <source>
        <dbReference type="Proteomes" id="UP001147782"/>
    </source>
</evidence>
<dbReference type="Pfam" id="PF13450">
    <property type="entry name" value="NAD_binding_8"/>
    <property type="match status" value="1"/>
</dbReference>
<dbReference type="GO" id="GO:0016491">
    <property type="term" value="F:oxidoreductase activity"/>
    <property type="evidence" value="ECO:0007669"/>
    <property type="project" value="TreeGrafter"/>
</dbReference>
<dbReference type="Gene3D" id="3.50.50.60">
    <property type="entry name" value="FAD/NAD(P)-binding domain"/>
    <property type="match status" value="1"/>
</dbReference>
<sequence length="461" mass="50733">MFPLSSKTLAILGLLAHTSFVQCEDNIIVRDIAILGGGASGTFSAVRLRDQGKSVILIEKESILGGHTNTYQDPVTKVTVDYGVEVFHNQQIVKDYFNRLNISWAITPPGFGAGGTPLYLDANTAEQVAYTSADPRAGIFAYATHLAQYAQLEFGFFLPNPVPDDLLLPFGDFLVKYPDIDNAAMTIFEFGQGLGDFLAQPTLYVFKNFGLDIIQDISTGFLVTTSQNNQEIYEHATELLGSDVLLSSTVKSTHHRDKNGVQLEVQTPSGRRTVKAKKLLIAIPQKLENLRALDLDDHEAELFGEFMNTGYYTCLLSNTGLPANFSSLSVGADTPYNVPTLPGVYTVTATAIEGIFDIKYGSPRGLPEGHVRSEILSYVKKLQDNGFAEKVPGGPKFVRFNSHTPFELTVSPERISKGFYEQLYALQGYRNTWYTGAAFHTQDSSMLWNFTESYVLPGLLA</sequence>
<dbReference type="RefSeq" id="XP_056554255.1">
    <property type="nucleotide sequence ID" value="XM_056698842.1"/>
</dbReference>
<protein>
    <submittedName>
        <fullName evidence="2">Beta-cyclopiazonate dehydrogenase</fullName>
    </submittedName>
</protein>
<name>A0A9W9V841_9EURO</name>
<reference evidence="2" key="1">
    <citation type="submission" date="2022-11" db="EMBL/GenBank/DDBJ databases">
        <authorList>
            <person name="Petersen C."/>
        </authorList>
    </citation>
    <scope>NUCLEOTIDE SEQUENCE</scope>
    <source>
        <strain evidence="2">IBT 29864</strain>
    </source>
</reference>
<feature type="signal peptide" evidence="1">
    <location>
        <begin position="1"/>
        <end position="23"/>
    </location>
</feature>
<evidence type="ECO:0000256" key="1">
    <source>
        <dbReference type="SAM" id="SignalP"/>
    </source>
</evidence>
<dbReference type="InterPro" id="IPR050464">
    <property type="entry name" value="Zeta_carotene_desat/Oxidored"/>
</dbReference>
<dbReference type="AlphaFoldDB" id="A0A9W9V841"/>
<keyword evidence="1" id="KW-0732">Signal</keyword>
<reference evidence="2" key="2">
    <citation type="journal article" date="2023" name="IMA Fungus">
        <title>Comparative genomic study of the Penicillium genus elucidates a diverse pangenome and 15 lateral gene transfer events.</title>
        <authorList>
            <person name="Petersen C."/>
            <person name="Sorensen T."/>
            <person name="Nielsen M.R."/>
            <person name="Sondergaard T.E."/>
            <person name="Sorensen J.L."/>
            <person name="Fitzpatrick D.A."/>
            <person name="Frisvad J.C."/>
            <person name="Nielsen K.L."/>
        </authorList>
    </citation>
    <scope>NUCLEOTIDE SEQUENCE</scope>
    <source>
        <strain evidence="2">IBT 29864</strain>
    </source>
</reference>
<feature type="chain" id="PRO_5040835824" evidence="1">
    <location>
        <begin position="24"/>
        <end position="461"/>
    </location>
</feature>
<accession>A0A9W9V841</accession>
<keyword evidence="3" id="KW-1185">Reference proteome</keyword>
<dbReference type="OrthoDB" id="68575at2759"/>
<comment type="caution">
    <text evidence="2">The sequence shown here is derived from an EMBL/GenBank/DDBJ whole genome shotgun (WGS) entry which is preliminary data.</text>
</comment>